<dbReference type="EMBL" id="KV784365">
    <property type="protein sequence ID" value="OEU12174.1"/>
    <property type="molecule type" value="Genomic_DNA"/>
</dbReference>
<evidence type="ECO:0008006" key="5">
    <source>
        <dbReference type="Google" id="ProtNLM"/>
    </source>
</evidence>
<dbReference type="InterPro" id="IPR051222">
    <property type="entry name" value="PPR/CCM1_RNA-binding"/>
</dbReference>
<feature type="compositionally biased region" description="Low complexity" evidence="2">
    <location>
        <begin position="678"/>
        <end position="702"/>
    </location>
</feature>
<protein>
    <recommendedName>
        <fullName evidence="5">Pentacotripeptide-repeat region of PRORP domain-containing protein</fullName>
    </recommendedName>
</protein>
<keyword evidence="1" id="KW-0677">Repeat</keyword>
<evidence type="ECO:0000256" key="2">
    <source>
        <dbReference type="SAM" id="MobiDB-lite"/>
    </source>
</evidence>
<dbReference type="KEGG" id="fcy:FRACYDRAFT_191815"/>
<proteinExistence type="predicted"/>
<keyword evidence="4" id="KW-1185">Reference proteome</keyword>
<gene>
    <name evidence="3" type="ORF">FRACYDRAFT_191815</name>
</gene>
<organism evidence="3 4">
    <name type="scientific">Fragilariopsis cylindrus CCMP1102</name>
    <dbReference type="NCBI Taxonomy" id="635003"/>
    <lineage>
        <taxon>Eukaryota</taxon>
        <taxon>Sar</taxon>
        <taxon>Stramenopiles</taxon>
        <taxon>Ochrophyta</taxon>
        <taxon>Bacillariophyta</taxon>
        <taxon>Bacillariophyceae</taxon>
        <taxon>Bacillariophycidae</taxon>
        <taxon>Bacillariales</taxon>
        <taxon>Bacillariaceae</taxon>
        <taxon>Fragilariopsis</taxon>
    </lineage>
</organism>
<dbReference type="Gene3D" id="1.25.40.10">
    <property type="entry name" value="Tetratricopeptide repeat domain"/>
    <property type="match status" value="3"/>
</dbReference>
<evidence type="ECO:0000313" key="3">
    <source>
        <dbReference type="EMBL" id="OEU12174.1"/>
    </source>
</evidence>
<reference evidence="3 4" key="1">
    <citation type="submission" date="2016-09" db="EMBL/GenBank/DDBJ databases">
        <title>Extensive genetic diversity and differential bi-allelic expression allows diatom success in the polar Southern Ocean.</title>
        <authorList>
            <consortium name="DOE Joint Genome Institute"/>
            <person name="Mock T."/>
            <person name="Otillar R.P."/>
            <person name="Strauss J."/>
            <person name="Dupont C."/>
            <person name="Frickenhaus S."/>
            <person name="Maumus F."/>
            <person name="Mcmullan M."/>
            <person name="Sanges R."/>
            <person name="Schmutz J."/>
            <person name="Toseland A."/>
            <person name="Valas R."/>
            <person name="Veluchamy A."/>
            <person name="Ward B.J."/>
            <person name="Allen A."/>
            <person name="Barry K."/>
            <person name="Falciatore A."/>
            <person name="Ferrante M."/>
            <person name="Fortunato A.E."/>
            <person name="Gloeckner G."/>
            <person name="Gruber A."/>
            <person name="Hipkin R."/>
            <person name="Janech M."/>
            <person name="Kroth P."/>
            <person name="Leese F."/>
            <person name="Lindquist E."/>
            <person name="Lyon B.R."/>
            <person name="Martin J."/>
            <person name="Mayer C."/>
            <person name="Parker M."/>
            <person name="Quesneville H."/>
            <person name="Raymond J."/>
            <person name="Uhlig C."/>
            <person name="Valentin K.U."/>
            <person name="Worden A.Z."/>
            <person name="Armbrust E.V."/>
            <person name="Bowler C."/>
            <person name="Green B."/>
            <person name="Moulton V."/>
            <person name="Van Oosterhout C."/>
            <person name="Grigoriev I."/>
        </authorList>
    </citation>
    <scope>NUCLEOTIDE SEQUENCE [LARGE SCALE GENOMIC DNA]</scope>
    <source>
        <strain evidence="3 4">CCMP1102</strain>
    </source>
</reference>
<evidence type="ECO:0000256" key="1">
    <source>
        <dbReference type="ARBA" id="ARBA00022737"/>
    </source>
</evidence>
<dbReference type="OrthoDB" id="185373at2759"/>
<name>A0A1E7F236_9STRA</name>
<feature type="compositionally biased region" description="Basic and acidic residues" evidence="2">
    <location>
        <begin position="640"/>
        <end position="654"/>
    </location>
</feature>
<dbReference type="PANTHER" id="PTHR47942">
    <property type="entry name" value="TETRATRICOPEPTIDE REPEAT (TPR)-LIKE SUPERFAMILY PROTEIN-RELATED"/>
    <property type="match status" value="1"/>
</dbReference>
<accession>A0A1E7F236</accession>
<sequence length="702" mass="77811">MFRPVADDFFRAIDAIWNDDEKKNEADSKAERIWNIFSEQQDVIEFLEDDDESSTTTASTTVAAIATAKTYPNIESIEIILKSMSICRGESGIERKASLIVGKLLPKYGLTPNPSVYSPYIQIVAKARNRGAARKAETILRKAVDEFPPPLSSSGQTTIGVEVFNTVVTAYAKARGETDGPQRAQDLIVFMDGLESSSCAPNAKTFTSLVDAYAQTNDWDGVGQAQSILNNLLEQYLHEGHLEPSVATWTIVIAAWTRLSKKGRNGASKRAGDLLRRMESLSSLGKISVKPDAITYVTCFNAYAYSKAEEDVAEAERLLEEMNEMYLDGDDTMKPSVRSIKVLLNAWIKLGAIDKAENVLKQYEDMLIDDTNNDGMTVEDWKEIYRSILMGCTLQNNPKRATSYLKLMIDNQDMEPDTLCYNRIIESYIRLGQDDCAKGSQEIFEILESRRKAGAVSPDERVFTSFIKALTKGKVSGLYKKAELILKRMHSLSEGDGGSKVCRPTIFTYNAVLNACAESADIDDTPLQEAFQTSLRVFTKLREDIAWDPDHITFGNLIRCADLLPSSSQQESKDKFITHTFKMCCESGHVNNYFVRDFCGIASKDLLTSLIGYSSDDDVELDLEDATTLLEQLPTSWQRQRIDREKPPPVRTERPINGSSGGRSSGGRGRSNGGRSSGGRPSNSSTSNSRASNSSTSNSRSR</sequence>
<dbReference type="Proteomes" id="UP000095751">
    <property type="component" value="Unassembled WGS sequence"/>
</dbReference>
<evidence type="ECO:0000313" key="4">
    <source>
        <dbReference type="Proteomes" id="UP000095751"/>
    </source>
</evidence>
<feature type="compositionally biased region" description="Gly residues" evidence="2">
    <location>
        <begin position="659"/>
        <end position="677"/>
    </location>
</feature>
<dbReference type="InterPro" id="IPR011990">
    <property type="entry name" value="TPR-like_helical_dom_sf"/>
</dbReference>
<feature type="region of interest" description="Disordered" evidence="2">
    <location>
        <begin position="637"/>
        <end position="702"/>
    </location>
</feature>
<dbReference type="InParanoid" id="A0A1E7F236"/>
<dbReference type="PANTHER" id="PTHR47942:SF63">
    <property type="entry name" value="PENTATRICOPEPTIDE REPEAT-CONTAINING PROTEIN"/>
    <property type="match status" value="1"/>
</dbReference>
<dbReference type="AlphaFoldDB" id="A0A1E7F236"/>